<feature type="transmembrane region" description="Helical" evidence="6">
    <location>
        <begin position="69"/>
        <end position="89"/>
    </location>
</feature>
<keyword evidence="8" id="KW-1185">Reference proteome</keyword>
<dbReference type="Pfam" id="PF03239">
    <property type="entry name" value="FTR1"/>
    <property type="match status" value="1"/>
</dbReference>
<evidence type="ECO:0000256" key="5">
    <source>
        <dbReference type="ARBA" id="ARBA00023136"/>
    </source>
</evidence>
<dbReference type="AlphaFoldDB" id="A0A0T9QC15"/>
<dbReference type="EMBL" id="CQAW01000016">
    <property type="protein sequence ID" value="CNI04935.1"/>
    <property type="molecule type" value="Genomic_DNA"/>
</dbReference>
<feature type="transmembrane region" description="Helical" evidence="6">
    <location>
        <begin position="101"/>
        <end position="119"/>
    </location>
</feature>
<dbReference type="GO" id="GO:0033573">
    <property type="term" value="C:high-affinity iron permease complex"/>
    <property type="evidence" value="ECO:0007669"/>
    <property type="project" value="InterPro"/>
</dbReference>
<evidence type="ECO:0000256" key="3">
    <source>
        <dbReference type="ARBA" id="ARBA00022692"/>
    </source>
</evidence>
<evidence type="ECO:0000313" key="8">
    <source>
        <dbReference type="Proteomes" id="UP000041882"/>
    </source>
</evidence>
<proteinExistence type="inferred from homology"/>
<name>A0A0T9QC15_9GAMM</name>
<keyword evidence="5 6" id="KW-0472">Membrane</keyword>
<feature type="transmembrane region" description="Helical" evidence="6">
    <location>
        <begin position="183"/>
        <end position="206"/>
    </location>
</feature>
<dbReference type="InterPro" id="IPR004923">
    <property type="entry name" value="FTR1/Fip1/EfeU"/>
</dbReference>
<dbReference type="PANTHER" id="PTHR31632">
    <property type="entry name" value="IRON TRANSPORTER FTH1"/>
    <property type="match status" value="1"/>
</dbReference>
<organism evidence="7 8">
    <name type="scientific">Yersinia thracica</name>
    <dbReference type="NCBI Taxonomy" id="2890319"/>
    <lineage>
        <taxon>Bacteria</taxon>
        <taxon>Pseudomonadati</taxon>
        <taxon>Pseudomonadota</taxon>
        <taxon>Gammaproteobacteria</taxon>
        <taxon>Enterobacterales</taxon>
        <taxon>Yersiniaceae</taxon>
        <taxon>Yersinia</taxon>
    </lineage>
</organism>
<dbReference type="NCBIfam" id="NF041756">
    <property type="entry name" value="EfeU"/>
    <property type="match status" value="1"/>
</dbReference>
<evidence type="ECO:0000256" key="1">
    <source>
        <dbReference type="ARBA" id="ARBA00004141"/>
    </source>
</evidence>
<dbReference type="PANTHER" id="PTHR31632:SF2">
    <property type="entry name" value="PLASMA MEMBRANE IRON PERMEASE"/>
    <property type="match status" value="1"/>
</dbReference>
<evidence type="ECO:0000313" key="7">
    <source>
        <dbReference type="EMBL" id="CNI04935.1"/>
    </source>
</evidence>
<accession>A0A0T9QC15</accession>
<comment type="subcellular location">
    <subcellularLocation>
        <location evidence="1">Membrane</location>
        <topology evidence="1">Multi-pass membrane protein</topology>
    </subcellularLocation>
</comment>
<comment type="similarity">
    <text evidence="2">Belongs to the oxidase-dependent Fe transporter (OFeT) (TC 9.A.10.1) family.</text>
</comment>
<evidence type="ECO:0000256" key="2">
    <source>
        <dbReference type="ARBA" id="ARBA00008333"/>
    </source>
</evidence>
<dbReference type="Proteomes" id="UP000041882">
    <property type="component" value="Unassembled WGS sequence"/>
</dbReference>
<evidence type="ECO:0000256" key="6">
    <source>
        <dbReference type="SAM" id="Phobius"/>
    </source>
</evidence>
<keyword evidence="4 6" id="KW-1133">Transmembrane helix</keyword>
<feature type="transmembrane region" description="Helical" evidence="6">
    <location>
        <begin position="151"/>
        <end position="177"/>
    </location>
</feature>
<gene>
    <name evidence="7" type="primary">efeU_2</name>
    <name evidence="7" type="ORF">ERS008472_03058</name>
</gene>
<feature type="transmembrane region" description="Helical" evidence="6">
    <location>
        <begin position="218"/>
        <end position="238"/>
    </location>
</feature>
<reference evidence="8" key="1">
    <citation type="submission" date="2015-03" db="EMBL/GenBank/DDBJ databases">
        <authorList>
            <consortium name="Pathogen Informatics"/>
            <person name="Murphy D."/>
        </authorList>
    </citation>
    <scope>NUCLEOTIDE SEQUENCE [LARGE SCALE GENOMIC DNA]</scope>
    <source>
        <strain evidence="8">IP6945</strain>
    </source>
</reference>
<feature type="transmembrane region" description="Helical" evidence="6">
    <location>
        <begin position="283"/>
        <end position="299"/>
    </location>
</feature>
<evidence type="ECO:0000256" key="4">
    <source>
        <dbReference type="ARBA" id="ARBA00022989"/>
    </source>
</evidence>
<feature type="transmembrane region" description="Helical" evidence="6">
    <location>
        <begin position="32"/>
        <end position="57"/>
    </location>
</feature>
<protein>
    <submittedName>
        <fullName evidence="7">Ferrous iron transport permease EfeU</fullName>
    </submittedName>
</protein>
<keyword evidence="3 6" id="KW-0812">Transmembrane</keyword>
<dbReference type="GO" id="GO:0015093">
    <property type="term" value="F:ferrous iron transmembrane transporter activity"/>
    <property type="evidence" value="ECO:0007669"/>
    <property type="project" value="TreeGrafter"/>
</dbReference>
<sequence length="317" mass="34803">MIITIVLLFFTFIDDDLNRTFSLLPTAGVFSMFVPFLIMFREGLEAALIVSLIASYLKRTQRGQWMGAVWVGVITAAALCLAIGIFINETTGEFPQKQQELFEGIIAVVAVCILTYMVFWMRKVSKSVKVHLEGAIDNALKFDNKKGRGQGWALVAMVFFAVAREGLESVFFLLAAFQQDVGIGAPIGAILGLSCAILVGMAIYWGGVKLHLAKFFKWTSLFILFVAAGLAAGAIRAFHEAGLWNHFQDIAFDLTNVLSTHSLLGTFLEGMFGYQEAPTVSEVAVYFIYLIPALIFFFLPPRATAASTVPAARKTNQ</sequence>